<dbReference type="GO" id="GO:0031543">
    <property type="term" value="F:peptidyl-proline dioxygenase activity"/>
    <property type="evidence" value="ECO:0007669"/>
    <property type="project" value="TreeGrafter"/>
</dbReference>
<sequence>MSTRSASEPAESLQLDARSVVSEDDAQGDTRSVASTQATTASLASRIASLTVDGFEDSRRLPAAWECDEDHLSNLSEQSEQDEQIVEISEAELIQELDRQELPLQVCSRLFIPGSHPPLRRLTWEQADSLHAQGVLILDGFISRDLATRLHNDTQMLRRQGRLQVASRPIMSSGPSQASIDRSARGDAISWLHPGRHPATIASFPLLMSAFQELQDDLQQILQLRRRTAEYQLACYPPNGAQYVKHRDALPDDGADLMQRKVTGIVYGNPGWSEADGGMLRLWLPLSLPDATHSPASSLLNLPFSSLPQVQEARSPLSSHGPSSCSGLPGIQSASKPALSTSGYESAGDTVSSRSEPLCSERPSWGPGRGGSSSITGSALDGFNDASTIPDSYFESSSNSSEDRENAALRDLDVHGEDAHEAHLGSSQTVLDIAPLAGRLVLFLSGAVDHAVLPSFAERTAMTAWFS</sequence>
<dbReference type="AlphaFoldDB" id="A0AAW1TCX9"/>
<dbReference type="InterPro" id="IPR006620">
    <property type="entry name" value="Pro_4_hyd_alph"/>
</dbReference>
<dbReference type="SMART" id="SM00702">
    <property type="entry name" value="P4Hc"/>
    <property type="match status" value="1"/>
</dbReference>
<dbReference type="Gene3D" id="2.60.120.620">
    <property type="entry name" value="q2cbj1_9rhob like domain"/>
    <property type="match status" value="2"/>
</dbReference>
<organism evidence="7 8">
    <name type="scientific">Apatococcus fuscideae</name>
    <dbReference type="NCBI Taxonomy" id="2026836"/>
    <lineage>
        <taxon>Eukaryota</taxon>
        <taxon>Viridiplantae</taxon>
        <taxon>Chlorophyta</taxon>
        <taxon>core chlorophytes</taxon>
        <taxon>Trebouxiophyceae</taxon>
        <taxon>Chlorellales</taxon>
        <taxon>Chlorellaceae</taxon>
        <taxon>Apatococcus</taxon>
    </lineage>
</organism>
<dbReference type="Proteomes" id="UP001485043">
    <property type="component" value="Unassembled WGS sequence"/>
</dbReference>
<proteinExistence type="predicted"/>
<protein>
    <recommendedName>
        <fullName evidence="6">Prolyl 4-hydroxylase alpha subunit domain-containing protein</fullName>
    </recommendedName>
</protein>
<evidence type="ECO:0000256" key="1">
    <source>
        <dbReference type="ARBA" id="ARBA00001961"/>
    </source>
</evidence>
<dbReference type="GO" id="GO:0008198">
    <property type="term" value="F:ferrous iron binding"/>
    <property type="evidence" value="ECO:0007669"/>
    <property type="project" value="TreeGrafter"/>
</dbReference>
<comment type="caution">
    <text evidence="7">The sequence shown here is derived from an EMBL/GenBank/DDBJ whole genome shotgun (WGS) entry which is preliminary data.</text>
</comment>
<comment type="cofactor">
    <cofactor evidence="1">
        <name>L-ascorbate</name>
        <dbReference type="ChEBI" id="CHEBI:38290"/>
    </cofactor>
</comment>
<keyword evidence="4" id="KW-0560">Oxidoreductase</keyword>
<feature type="region of interest" description="Disordered" evidence="5">
    <location>
        <begin position="313"/>
        <end position="381"/>
    </location>
</feature>
<dbReference type="PANTHER" id="PTHR12907:SF26">
    <property type="entry name" value="HIF PROLYL HYDROXYLASE, ISOFORM C"/>
    <property type="match status" value="1"/>
</dbReference>
<dbReference type="GO" id="GO:0031418">
    <property type="term" value="F:L-ascorbic acid binding"/>
    <property type="evidence" value="ECO:0007669"/>
    <property type="project" value="UniProtKB-KW"/>
</dbReference>
<dbReference type="EMBL" id="JALJOV010000103">
    <property type="protein sequence ID" value="KAK9867188.1"/>
    <property type="molecule type" value="Genomic_DNA"/>
</dbReference>
<evidence type="ECO:0000259" key="6">
    <source>
        <dbReference type="SMART" id="SM00702"/>
    </source>
</evidence>
<feature type="region of interest" description="Disordered" evidence="5">
    <location>
        <begin position="1"/>
        <end position="38"/>
    </location>
</feature>
<keyword evidence="3" id="KW-0223">Dioxygenase</keyword>
<accession>A0AAW1TCX9</accession>
<evidence type="ECO:0000256" key="2">
    <source>
        <dbReference type="ARBA" id="ARBA00022896"/>
    </source>
</evidence>
<feature type="domain" description="Prolyl 4-hydroxylase alpha subunit" evidence="6">
    <location>
        <begin position="133"/>
        <end position="467"/>
    </location>
</feature>
<dbReference type="InterPro" id="IPR051559">
    <property type="entry name" value="HIF_prolyl_hydroxylases"/>
</dbReference>
<evidence type="ECO:0000256" key="3">
    <source>
        <dbReference type="ARBA" id="ARBA00022964"/>
    </source>
</evidence>
<feature type="compositionally biased region" description="Polar residues" evidence="5">
    <location>
        <begin position="332"/>
        <end position="355"/>
    </location>
</feature>
<name>A0AAW1TCX9_9CHLO</name>
<evidence type="ECO:0000256" key="5">
    <source>
        <dbReference type="SAM" id="MobiDB-lite"/>
    </source>
</evidence>
<evidence type="ECO:0000256" key="4">
    <source>
        <dbReference type="ARBA" id="ARBA00023002"/>
    </source>
</evidence>
<feature type="compositionally biased region" description="Low complexity" evidence="5">
    <location>
        <begin position="315"/>
        <end position="330"/>
    </location>
</feature>
<dbReference type="PANTHER" id="PTHR12907">
    <property type="entry name" value="EGL NINE HOMOLOG-RELATED"/>
    <property type="match status" value="1"/>
</dbReference>
<gene>
    <name evidence="7" type="ORF">WJX84_004710</name>
</gene>
<evidence type="ECO:0000313" key="7">
    <source>
        <dbReference type="EMBL" id="KAK9867188.1"/>
    </source>
</evidence>
<dbReference type="GO" id="GO:0071456">
    <property type="term" value="P:cellular response to hypoxia"/>
    <property type="evidence" value="ECO:0007669"/>
    <property type="project" value="TreeGrafter"/>
</dbReference>
<evidence type="ECO:0000313" key="8">
    <source>
        <dbReference type="Proteomes" id="UP001485043"/>
    </source>
</evidence>
<reference evidence="7 8" key="1">
    <citation type="journal article" date="2024" name="Nat. Commun.">
        <title>Phylogenomics reveals the evolutionary origins of lichenization in chlorophyte algae.</title>
        <authorList>
            <person name="Puginier C."/>
            <person name="Libourel C."/>
            <person name="Otte J."/>
            <person name="Skaloud P."/>
            <person name="Haon M."/>
            <person name="Grisel S."/>
            <person name="Petersen M."/>
            <person name="Berrin J.G."/>
            <person name="Delaux P.M."/>
            <person name="Dal Grande F."/>
            <person name="Keller J."/>
        </authorList>
    </citation>
    <scope>NUCLEOTIDE SEQUENCE [LARGE SCALE GENOMIC DNA]</scope>
    <source>
        <strain evidence="7 8">SAG 2523</strain>
    </source>
</reference>
<keyword evidence="2" id="KW-0847">Vitamin C</keyword>
<keyword evidence="8" id="KW-1185">Reference proteome</keyword>